<dbReference type="RefSeq" id="WP_102378980.1">
    <property type="nucleotide sequence ID" value="NZ_AP025564.1"/>
</dbReference>
<keyword evidence="3" id="KW-1185">Reference proteome</keyword>
<evidence type="ECO:0000256" key="1">
    <source>
        <dbReference type="SAM" id="MobiDB-lite"/>
    </source>
</evidence>
<name>A0ABM7WGP2_9ACTN</name>
<evidence type="ECO:0000313" key="2">
    <source>
        <dbReference type="EMBL" id="BDE95383.1"/>
    </source>
</evidence>
<dbReference type="EMBL" id="AP025564">
    <property type="protein sequence ID" value="BDE95383.1"/>
    <property type="molecule type" value="Genomic_DNA"/>
</dbReference>
<reference evidence="2 3" key="1">
    <citation type="submission" date="2022-01" db="EMBL/GenBank/DDBJ databases">
        <title>Novel bile acid biosynthetic pathways are enriched in the microbiome of centenarians.</title>
        <authorList>
            <person name="Sato Y."/>
            <person name="Atarashi K."/>
            <person name="Plichta R.D."/>
            <person name="Arai Y."/>
            <person name="Sasajima S."/>
            <person name="Kearney M.S."/>
            <person name="Suda W."/>
            <person name="Takeshita K."/>
            <person name="Sasaki T."/>
            <person name="Okamoto S."/>
            <person name="Skelly N.A."/>
            <person name="Okamura Y."/>
            <person name="Vlamakis H."/>
            <person name="Li Y."/>
            <person name="Tanoue T."/>
            <person name="Takei H."/>
            <person name="Nittono H."/>
            <person name="Narushima S."/>
            <person name="Irie J."/>
            <person name="Itoh H."/>
            <person name="Moriya K."/>
            <person name="Sugiura Y."/>
            <person name="Suematsu M."/>
            <person name="Moritoki N."/>
            <person name="Shibata S."/>
            <person name="Littman R.D."/>
            <person name="Fischbach A.M."/>
            <person name="Uwamino Y."/>
            <person name="Inoue T."/>
            <person name="Honda A."/>
            <person name="Hattori M."/>
            <person name="Murai T."/>
            <person name="Xavier J.R."/>
            <person name="Hirose N."/>
            <person name="Honda K."/>
        </authorList>
    </citation>
    <scope>NUCLEOTIDE SEQUENCE [LARGE SCALE GENOMIC DNA]</scope>
    <source>
        <strain evidence="2 3">CE91-St30</strain>
    </source>
</reference>
<feature type="compositionally biased region" description="Basic and acidic residues" evidence="1">
    <location>
        <begin position="63"/>
        <end position="75"/>
    </location>
</feature>
<feature type="region of interest" description="Disordered" evidence="1">
    <location>
        <begin position="1"/>
        <end position="88"/>
    </location>
</feature>
<protein>
    <submittedName>
        <fullName evidence="2">Uncharacterized protein</fullName>
    </submittedName>
</protein>
<accession>A0ABM7WGP2</accession>
<proteinExistence type="predicted"/>
<dbReference type="Proteomes" id="UP001320544">
    <property type="component" value="Chromosome"/>
</dbReference>
<sequence>MHATLEAIHRASRQPGIEVDDTESASAIEEAADELSTGAGAEETESKRDEPTDEEIDEAIIALEERAEEISRGDNADIQLEVDPDQVK</sequence>
<gene>
    <name evidence="2" type="ORF">CE91St30_07160</name>
</gene>
<organism evidence="2 3">
    <name type="scientific">Raoultibacter timonensis</name>
    <dbReference type="NCBI Taxonomy" id="1907662"/>
    <lineage>
        <taxon>Bacteria</taxon>
        <taxon>Bacillati</taxon>
        <taxon>Actinomycetota</taxon>
        <taxon>Coriobacteriia</taxon>
        <taxon>Eggerthellales</taxon>
        <taxon>Eggerthellaceae</taxon>
        <taxon>Raoultibacter</taxon>
    </lineage>
</organism>
<evidence type="ECO:0000313" key="3">
    <source>
        <dbReference type="Proteomes" id="UP001320544"/>
    </source>
</evidence>